<proteinExistence type="predicted"/>
<dbReference type="Proteomes" id="UP000026714">
    <property type="component" value="Unassembled WGS sequence"/>
</dbReference>
<feature type="region of interest" description="Disordered" evidence="1">
    <location>
        <begin position="1"/>
        <end position="40"/>
    </location>
</feature>
<name>A0A059KGW5_9BURK</name>
<gene>
    <name evidence="2" type="ORF">X805_40600</name>
</gene>
<protein>
    <submittedName>
        <fullName evidence="2">Uncharacterized protein</fullName>
    </submittedName>
</protein>
<organism evidence="2 3">
    <name type="scientific">Sphaerotilus natans subsp. natans DSM 6575</name>
    <dbReference type="NCBI Taxonomy" id="1286631"/>
    <lineage>
        <taxon>Bacteria</taxon>
        <taxon>Pseudomonadati</taxon>
        <taxon>Pseudomonadota</taxon>
        <taxon>Betaproteobacteria</taxon>
        <taxon>Burkholderiales</taxon>
        <taxon>Sphaerotilaceae</taxon>
        <taxon>Sphaerotilus</taxon>
    </lineage>
</organism>
<accession>A0A059KGW5</accession>
<dbReference type="EMBL" id="AZRA01000152">
    <property type="protein sequence ID" value="KDB50348.1"/>
    <property type="molecule type" value="Genomic_DNA"/>
</dbReference>
<evidence type="ECO:0000313" key="2">
    <source>
        <dbReference type="EMBL" id="KDB50348.1"/>
    </source>
</evidence>
<keyword evidence="3" id="KW-1185">Reference proteome</keyword>
<dbReference type="AlphaFoldDB" id="A0A059KGW5"/>
<reference evidence="2 3" key="1">
    <citation type="journal article" date="2014" name="FEMS Microbiol. Ecol.">
        <title>Sphaerotilus natans encrusted with nanoball-shaped Fe(III) oxide minerals formed by nitrate-reducing mixotrophic Fe(II) oxidation.</title>
        <authorList>
            <person name="Park S."/>
            <person name="Kim D.H."/>
            <person name="Lee J.H."/>
            <person name="Hur H.G."/>
        </authorList>
    </citation>
    <scope>NUCLEOTIDE SEQUENCE [LARGE SCALE GENOMIC DNA]</scope>
    <source>
        <strain evidence="2 3">DSM 6575</strain>
    </source>
</reference>
<evidence type="ECO:0000313" key="3">
    <source>
        <dbReference type="Proteomes" id="UP000026714"/>
    </source>
</evidence>
<comment type="caution">
    <text evidence="2">The sequence shown here is derived from an EMBL/GenBank/DDBJ whole genome shotgun (WGS) entry which is preliminary data.</text>
</comment>
<sequence length="40" mass="4202">MSGIRASWAETGSGPIVRPTGRLMNTGFAGDQRRLGTPAQ</sequence>
<evidence type="ECO:0000256" key="1">
    <source>
        <dbReference type="SAM" id="MobiDB-lite"/>
    </source>
</evidence>